<name>A0A0K0EL07_STRER</name>
<organism evidence="2">
    <name type="scientific">Strongyloides stercoralis</name>
    <name type="common">Threadworm</name>
    <dbReference type="NCBI Taxonomy" id="6248"/>
    <lineage>
        <taxon>Eukaryota</taxon>
        <taxon>Metazoa</taxon>
        <taxon>Ecdysozoa</taxon>
        <taxon>Nematoda</taxon>
        <taxon>Chromadorea</taxon>
        <taxon>Rhabditida</taxon>
        <taxon>Tylenchina</taxon>
        <taxon>Panagrolaimomorpha</taxon>
        <taxon>Strongyloidoidea</taxon>
        <taxon>Strongyloididae</taxon>
        <taxon>Strongyloides</taxon>
    </lineage>
</organism>
<keyword evidence="1" id="KW-1185">Reference proteome</keyword>
<evidence type="ECO:0000313" key="2">
    <source>
        <dbReference type="WBParaSite" id="SSTP_0001015100.1"/>
    </source>
</evidence>
<evidence type="ECO:0000313" key="3">
    <source>
        <dbReference type="WBParaSite" id="TCONS_00007695.p1"/>
    </source>
</evidence>
<dbReference type="AlphaFoldDB" id="A0A0K0EL07"/>
<dbReference type="WBParaSite" id="TCONS_00007695.p1">
    <property type="protein sequence ID" value="TCONS_00007695.p1"/>
    <property type="gene ID" value="XLOC_005723"/>
</dbReference>
<reference evidence="2" key="1">
    <citation type="submission" date="2015-08" db="UniProtKB">
        <authorList>
            <consortium name="WormBaseParasite"/>
        </authorList>
    </citation>
    <scope>IDENTIFICATION</scope>
</reference>
<accession>A0A0K0EL07</accession>
<dbReference type="Proteomes" id="UP000035681">
    <property type="component" value="Unplaced"/>
</dbReference>
<dbReference type="WBParaSite" id="SSTP_0001015100.1">
    <property type="protein sequence ID" value="SSTP_0001015100.1"/>
    <property type="gene ID" value="SSTP_0001015100"/>
</dbReference>
<evidence type="ECO:0000313" key="1">
    <source>
        <dbReference type="Proteomes" id="UP000035681"/>
    </source>
</evidence>
<protein>
    <submittedName>
        <fullName evidence="3">Isocitrate dehydrogenase [NAD] subunit, mitochondrial</fullName>
    </submittedName>
    <submittedName>
        <fullName evidence="2">RGS domain-containing protein</fullName>
    </submittedName>
</protein>
<proteinExistence type="predicted"/>
<sequence length="216" mass="25245">MSDDQYKNYLDTITSAFENVVIQGNFKIDPYFYIYISTHPYYRALCRLQSIKKSEESAKLYAEDALSLFDDYEFNEVSKESETTPNIDISAVDCSNWQEGNEIYPFDYVASFETYNPFEDENFMDLVKESLNDIKSSDVMKTSKKDLPIFINKDGKKMVQYVRKSGIISYRSVKEKIDTENIDNKNFISEELRENIKKKIDDNTITVNANIENIFL</sequence>